<gene>
    <name evidence="9" type="ORF">GCM10025876_18930</name>
</gene>
<keyword evidence="5" id="KW-0418">Kinase</keyword>
<organism evidence="9 10">
    <name type="scientific">Demequina litorisediminis</name>
    <dbReference type="NCBI Taxonomy" id="1849022"/>
    <lineage>
        <taxon>Bacteria</taxon>
        <taxon>Bacillati</taxon>
        <taxon>Actinomycetota</taxon>
        <taxon>Actinomycetes</taxon>
        <taxon>Micrococcales</taxon>
        <taxon>Demequinaceae</taxon>
        <taxon>Demequina</taxon>
    </lineage>
</organism>
<dbReference type="PANTHER" id="PTHR43289:SF6">
    <property type="entry name" value="SERINE_THREONINE-PROTEIN KINASE NEKL-3"/>
    <property type="match status" value="1"/>
</dbReference>
<comment type="caution">
    <text evidence="9">The sequence shown here is derived from an EMBL/GenBank/DDBJ whole genome shotgun (WGS) entry which is preliminary data.</text>
</comment>
<evidence type="ECO:0000313" key="9">
    <source>
        <dbReference type="EMBL" id="GMA35689.1"/>
    </source>
</evidence>
<evidence type="ECO:0000256" key="4">
    <source>
        <dbReference type="ARBA" id="ARBA00022741"/>
    </source>
</evidence>
<evidence type="ECO:0000256" key="1">
    <source>
        <dbReference type="ARBA" id="ARBA00012513"/>
    </source>
</evidence>
<name>A0ABQ6IDB1_9MICO</name>
<evidence type="ECO:0000313" key="10">
    <source>
        <dbReference type="Proteomes" id="UP001157125"/>
    </source>
</evidence>
<dbReference type="EMBL" id="BSUN01000001">
    <property type="protein sequence ID" value="GMA35689.1"/>
    <property type="molecule type" value="Genomic_DNA"/>
</dbReference>
<sequence>MTLHAGTTLGGRYVLRSLLAVGGMGEVWRGVDTELDRPVAIKVLKEHAAANETFLKRFRNEARNAAGLLHDNIAQVYDYGDHDDTAYLVMELVEGSPSRPFSSGSARCPSAAWRAS</sequence>
<evidence type="ECO:0000256" key="2">
    <source>
        <dbReference type="ARBA" id="ARBA00022527"/>
    </source>
</evidence>
<reference evidence="10" key="1">
    <citation type="journal article" date="2019" name="Int. J. Syst. Evol. Microbiol.">
        <title>The Global Catalogue of Microorganisms (GCM) 10K type strain sequencing project: providing services to taxonomists for standard genome sequencing and annotation.</title>
        <authorList>
            <consortium name="The Broad Institute Genomics Platform"/>
            <consortium name="The Broad Institute Genome Sequencing Center for Infectious Disease"/>
            <person name="Wu L."/>
            <person name="Ma J."/>
        </authorList>
    </citation>
    <scope>NUCLEOTIDE SEQUENCE [LARGE SCALE GENOMIC DNA]</scope>
    <source>
        <strain evidence="10">NBRC 112299</strain>
    </source>
</reference>
<keyword evidence="3" id="KW-0808">Transferase</keyword>
<accession>A0ABQ6IDB1</accession>
<feature type="region of interest" description="Disordered" evidence="7">
    <location>
        <begin position="96"/>
        <end position="116"/>
    </location>
</feature>
<keyword evidence="6" id="KW-0067">ATP-binding</keyword>
<dbReference type="Proteomes" id="UP001157125">
    <property type="component" value="Unassembled WGS sequence"/>
</dbReference>
<dbReference type="Gene3D" id="3.30.200.20">
    <property type="entry name" value="Phosphorylase Kinase, domain 1"/>
    <property type="match status" value="1"/>
</dbReference>
<feature type="domain" description="Protein kinase" evidence="8">
    <location>
        <begin position="13"/>
        <end position="116"/>
    </location>
</feature>
<evidence type="ECO:0000256" key="3">
    <source>
        <dbReference type="ARBA" id="ARBA00022679"/>
    </source>
</evidence>
<keyword evidence="2" id="KW-0723">Serine/threonine-protein kinase</keyword>
<evidence type="ECO:0000256" key="7">
    <source>
        <dbReference type="SAM" id="MobiDB-lite"/>
    </source>
</evidence>
<dbReference type="SUPFAM" id="SSF56112">
    <property type="entry name" value="Protein kinase-like (PK-like)"/>
    <property type="match status" value="1"/>
</dbReference>
<dbReference type="Pfam" id="PF00069">
    <property type="entry name" value="Pkinase"/>
    <property type="match status" value="1"/>
</dbReference>
<dbReference type="PANTHER" id="PTHR43289">
    <property type="entry name" value="MITOGEN-ACTIVATED PROTEIN KINASE KINASE KINASE 20-RELATED"/>
    <property type="match status" value="1"/>
</dbReference>
<dbReference type="InterPro" id="IPR000719">
    <property type="entry name" value="Prot_kinase_dom"/>
</dbReference>
<dbReference type="EC" id="2.7.11.1" evidence="1"/>
<proteinExistence type="predicted"/>
<keyword evidence="10" id="KW-1185">Reference proteome</keyword>
<evidence type="ECO:0000259" key="8">
    <source>
        <dbReference type="PROSITE" id="PS50011"/>
    </source>
</evidence>
<protein>
    <recommendedName>
        <fullName evidence="1">non-specific serine/threonine protein kinase</fullName>
        <ecNumber evidence="1">2.7.11.1</ecNumber>
    </recommendedName>
</protein>
<keyword evidence="4" id="KW-0547">Nucleotide-binding</keyword>
<evidence type="ECO:0000256" key="5">
    <source>
        <dbReference type="ARBA" id="ARBA00022777"/>
    </source>
</evidence>
<dbReference type="InterPro" id="IPR011009">
    <property type="entry name" value="Kinase-like_dom_sf"/>
</dbReference>
<evidence type="ECO:0000256" key="6">
    <source>
        <dbReference type="ARBA" id="ARBA00022840"/>
    </source>
</evidence>
<dbReference type="PROSITE" id="PS50011">
    <property type="entry name" value="PROTEIN_KINASE_DOM"/>
    <property type="match status" value="1"/>
</dbReference>